<dbReference type="SUPFAM" id="SSF53590">
    <property type="entry name" value="Nucleoside hydrolase"/>
    <property type="match status" value="1"/>
</dbReference>
<reference evidence="5" key="1">
    <citation type="submission" date="2020-02" db="EMBL/GenBank/DDBJ databases">
        <authorList>
            <person name="Fontana A."/>
            <person name="Patrone V."/>
            <person name="Morelli L."/>
        </authorList>
    </citation>
    <scope>NUCLEOTIDE SEQUENCE</scope>
    <source>
        <strain evidence="4">CCUG 30943</strain>
        <strain evidence="5">CCUG 43002</strain>
    </source>
</reference>
<dbReference type="PANTHER" id="PTHR12304">
    <property type="entry name" value="INOSINE-URIDINE PREFERRING NUCLEOSIDE HYDROLASE"/>
    <property type="match status" value="1"/>
</dbReference>
<protein>
    <submittedName>
        <fullName evidence="5">Ribonucleoside hydrolase RihC</fullName>
    </submittedName>
</protein>
<evidence type="ECO:0000256" key="1">
    <source>
        <dbReference type="ARBA" id="ARBA00022801"/>
    </source>
</evidence>
<organism evidence="5 6">
    <name type="scientific">Weissella confusa</name>
    <name type="common">Lactobacillus confusus</name>
    <dbReference type="NCBI Taxonomy" id="1583"/>
    <lineage>
        <taxon>Bacteria</taxon>
        <taxon>Bacillati</taxon>
        <taxon>Bacillota</taxon>
        <taxon>Bacilli</taxon>
        <taxon>Lactobacillales</taxon>
        <taxon>Lactobacillaceae</taxon>
        <taxon>Weissella</taxon>
    </lineage>
</organism>
<keyword evidence="1 5" id="KW-0378">Hydrolase</keyword>
<dbReference type="Pfam" id="PF01156">
    <property type="entry name" value="IU_nuc_hydro"/>
    <property type="match status" value="1"/>
</dbReference>
<dbReference type="InterPro" id="IPR023186">
    <property type="entry name" value="IUNH"/>
</dbReference>
<dbReference type="Proteomes" id="UP000728106">
    <property type="component" value="Unassembled WGS sequence"/>
</dbReference>
<accession>A0A4Z0RJ78</accession>
<dbReference type="GO" id="GO:0005829">
    <property type="term" value="C:cytosol"/>
    <property type="evidence" value="ECO:0007669"/>
    <property type="project" value="TreeGrafter"/>
</dbReference>
<evidence type="ECO:0000313" key="4">
    <source>
        <dbReference type="EMBL" id="MBJ7632377.1"/>
    </source>
</evidence>
<keyword evidence="6" id="KW-1185">Reference proteome</keyword>
<name>A0A4Z0RJ78_WEICO</name>
<dbReference type="Gene3D" id="3.90.245.10">
    <property type="entry name" value="Ribonucleoside hydrolase-like"/>
    <property type="match status" value="1"/>
</dbReference>
<dbReference type="GO" id="GO:0006152">
    <property type="term" value="P:purine nucleoside catabolic process"/>
    <property type="evidence" value="ECO:0007669"/>
    <property type="project" value="TreeGrafter"/>
</dbReference>
<gene>
    <name evidence="5" type="primary">rihC</name>
    <name evidence="5" type="ORF">HAU20_06445</name>
    <name evidence="4" type="ORF">HAU43_04640</name>
</gene>
<keyword evidence="2" id="KW-0326">Glycosidase</keyword>
<dbReference type="AlphaFoldDB" id="A0A4Z0RJ78"/>
<dbReference type="InterPro" id="IPR001910">
    <property type="entry name" value="Inosine/uridine_hydrolase_dom"/>
</dbReference>
<dbReference type="GeneID" id="57977977"/>
<sequence length="305" mass="32951">MTHKILLDMDPGIDDAAAISIALTDDQFDVKLLTTVAGNVSADKTTLNALKLVEFFGVQDKVPVATGAQMPLLKHYQDASHVHGASGMPGWDFAPVTTKPLAQHAVEAMRDTLMASDEKLTLVATGAFTNVAHLFRMYPETKAKIDRLVVMGGSLSGGNMSSVAEFNIYTDPHAAKIVFEAGLPIVMVGLDVTMKALLSHENIKKLGTLNEAGAMLQALLGNYADDEIEGKPMHDVNTLFYLAHPEYFELTDYWVDVVTEGPAMGGTIADILRTSHDGQTNVSVATDIDVAAFNEWFMAEIARIK</sequence>
<comment type="caution">
    <text evidence="5">The sequence shown here is derived from an EMBL/GenBank/DDBJ whole genome shotgun (WGS) entry which is preliminary data.</text>
</comment>
<evidence type="ECO:0000256" key="2">
    <source>
        <dbReference type="ARBA" id="ARBA00023295"/>
    </source>
</evidence>
<dbReference type="CDD" id="cd02651">
    <property type="entry name" value="nuc_hydro_IU_UC_XIUA"/>
    <property type="match status" value="1"/>
</dbReference>
<feature type="domain" description="Inosine/uridine-preferring nucleoside hydrolase" evidence="3">
    <location>
        <begin position="5"/>
        <end position="294"/>
    </location>
</feature>
<dbReference type="RefSeq" id="WP_004560146.1">
    <property type="nucleotide sequence ID" value="NZ_ALXH01000072.1"/>
</dbReference>
<dbReference type="PANTHER" id="PTHR12304:SF15">
    <property type="entry name" value="NON-SPECIFIC RIBONUCLEOSIDE HYDROLASE RIHC"/>
    <property type="match status" value="1"/>
</dbReference>
<evidence type="ECO:0000313" key="5">
    <source>
        <dbReference type="EMBL" id="MBJ7639027.1"/>
    </source>
</evidence>
<dbReference type="EMBL" id="JAAOCP010000006">
    <property type="protein sequence ID" value="MBJ7639027.1"/>
    <property type="molecule type" value="Genomic_DNA"/>
</dbReference>
<proteinExistence type="predicted"/>
<evidence type="ECO:0000313" key="6">
    <source>
        <dbReference type="Proteomes" id="UP000728106"/>
    </source>
</evidence>
<dbReference type="Proteomes" id="UP000808038">
    <property type="component" value="Unassembled WGS sequence"/>
</dbReference>
<reference evidence="5 6" key="2">
    <citation type="journal article" date="2021" name="Int. J. Food Microbiol.">
        <title>Safety demonstration of a microbial species for use in the food chain: Weissella confusa.</title>
        <authorList>
            <person name="Bourdichon F."/>
            <person name="Patrone V."/>
            <person name="Fontana A."/>
            <person name="Milani G."/>
            <person name="Morelli L."/>
        </authorList>
    </citation>
    <scope>NUCLEOTIDE SEQUENCE [LARGE SCALE GENOMIC DNA]</scope>
    <source>
        <strain evidence="4">CCUG 30943</strain>
        <strain evidence="5 6">CCUG 43002</strain>
    </source>
</reference>
<evidence type="ECO:0000259" key="3">
    <source>
        <dbReference type="Pfam" id="PF01156"/>
    </source>
</evidence>
<dbReference type="EMBL" id="JAAOCX010000004">
    <property type="protein sequence ID" value="MBJ7632377.1"/>
    <property type="molecule type" value="Genomic_DNA"/>
</dbReference>
<dbReference type="GO" id="GO:0008477">
    <property type="term" value="F:purine nucleosidase activity"/>
    <property type="evidence" value="ECO:0007669"/>
    <property type="project" value="TreeGrafter"/>
</dbReference>
<dbReference type="NCBIfam" id="NF008036">
    <property type="entry name" value="PRK10768.1"/>
    <property type="match status" value="1"/>
</dbReference>
<dbReference type="InterPro" id="IPR036452">
    <property type="entry name" value="Ribo_hydro-like"/>
</dbReference>